<keyword evidence="3" id="KW-1185">Reference proteome</keyword>
<organism evidence="2 3">
    <name type="scientific">Rhipicephalus sanguineus</name>
    <name type="common">Brown dog tick</name>
    <name type="synonym">Ixodes sanguineus</name>
    <dbReference type="NCBI Taxonomy" id="34632"/>
    <lineage>
        <taxon>Eukaryota</taxon>
        <taxon>Metazoa</taxon>
        <taxon>Ecdysozoa</taxon>
        <taxon>Arthropoda</taxon>
        <taxon>Chelicerata</taxon>
        <taxon>Arachnida</taxon>
        <taxon>Acari</taxon>
        <taxon>Parasitiformes</taxon>
        <taxon>Ixodida</taxon>
        <taxon>Ixodoidea</taxon>
        <taxon>Ixodidae</taxon>
        <taxon>Rhipicephalinae</taxon>
        <taxon>Rhipicephalus</taxon>
        <taxon>Rhipicephalus</taxon>
    </lineage>
</organism>
<dbReference type="EMBL" id="JABSTV010001253">
    <property type="protein sequence ID" value="KAH7944233.1"/>
    <property type="molecule type" value="Genomic_DNA"/>
</dbReference>
<protein>
    <submittedName>
        <fullName evidence="2">Uncharacterized protein</fullName>
    </submittedName>
</protein>
<feature type="compositionally biased region" description="Basic and acidic residues" evidence="1">
    <location>
        <begin position="22"/>
        <end position="37"/>
    </location>
</feature>
<proteinExistence type="predicted"/>
<dbReference type="Proteomes" id="UP000821837">
    <property type="component" value="Unassembled WGS sequence"/>
</dbReference>
<evidence type="ECO:0000313" key="3">
    <source>
        <dbReference type="Proteomes" id="UP000821837"/>
    </source>
</evidence>
<reference evidence="2" key="1">
    <citation type="journal article" date="2020" name="Cell">
        <title>Large-Scale Comparative Analyses of Tick Genomes Elucidate Their Genetic Diversity and Vector Capacities.</title>
        <authorList>
            <consortium name="Tick Genome and Microbiome Consortium (TIGMIC)"/>
            <person name="Jia N."/>
            <person name="Wang J."/>
            <person name="Shi W."/>
            <person name="Du L."/>
            <person name="Sun Y."/>
            <person name="Zhan W."/>
            <person name="Jiang J.F."/>
            <person name="Wang Q."/>
            <person name="Zhang B."/>
            <person name="Ji P."/>
            <person name="Bell-Sakyi L."/>
            <person name="Cui X.M."/>
            <person name="Yuan T.T."/>
            <person name="Jiang B.G."/>
            <person name="Yang W.F."/>
            <person name="Lam T.T."/>
            <person name="Chang Q.C."/>
            <person name="Ding S.J."/>
            <person name="Wang X.J."/>
            <person name="Zhu J.G."/>
            <person name="Ruan X.D."/>
            <person name="Zhao L."/>
            <person name="Wei J.T."/>
            <person name="Ye R.Z."/>
            <person name="Que T.C."/>
            <person name="Du C.H."/>
            <person name="Zhou Y.H."/>
            <person name="Cheng J.X."/>
            <person name="Dai P.F."/>
            <person name="Guo W.B."/>
            <person name="Han X.H."/>
            <person name="Huang E.J."/>
            <person name="Li L.F."/>
            <person name="Wei W."/>
            <person name="Gao Y.C."/>
            <person name="Liu J.Z."/>
            <person name="Shao H.Z."/>
            <person name="Wang X."/>
            <person name="Wang C.C."/>
            <person name="Yang T.C."/>
            <person name="Huo Q.B."/>
            <person name="Li W."/>
            <person name="Chen H.Y."/>
            <person name="Chen S.E."/>
            <person name="Zhou L.G."/>
            <person name="Ni X.B."/>
            <person name="Tian J.H."/>
            <person name="Sheng Y."/>
            <person name="Liu T."/>
            <person name="Pan Y.S."/>
            <person name="Xia L.Y."/>
            <person name="Li J."/>
            <person name="Zhao F."/>
            <person name="Cao W.C."/>
        </authorList>
    </citation>
    <scope>NUCLEOTIDE SEQUENCE</scope>
    <source>
        <strain evidence="2">Rsan-2018</strain>
    </source>
</reference>
<reference evidence="2" key="2">
    <citation type="submission" date="2021-09" db="EMBL/GenBank/DDBJ databases">
        <authorList>
            <person name="Jia N."/>
            <person name="Wang J."/>
            <person name="Shi W."/>
            <person name="Du L."/>
            <person name="Sun Y."/>
            <person name="Zhan W."/>
            <person name="Jiang J."/>
            <person name="Wang Q."/>
            <person name="Zhang B."/>
            <person name="Ji P."/>
            <person name="Sakyi L.B."/>
            <person name="Cui X."/>
            <person name="Yuan T."/>
            <person name="Jiang B."/>
            <person name="Yang W."/>
            <person name="Lam T.T.-Y."/>
            <person name="Chang Q."/>
            <person name="Ding S."/>
            <person name="Wang X."/>
            <person name="Zhu J."/>
            <person name="Ruan X."/>
            <person name="Zhao L."/>
            <person name="Wei J."/>
            <person name="Que T."/>
            <person name="Du C."/>
            <person name="Cheng J."/>
            <person name="Dai P."/>
            <person name="Han X."/>
            <person name="Huang E."/>
            <person name="Gao Y."/>
            <person name="Liu J."/>
            <person name="Shao H."/>
            <person name="Ye R."/>
            <person name="Li L."/>
            <person name="Wei W."/>
            <person name="Wang X."/>
            <person name="Wang C."/>
            <person name="Huo Q."/>
            <person name="Li W."/>
            <person name="Guo W."/>
            <person name="Chen H."/>
            <person name="Chen S."/>
            <person name="Zhou L."/>
            <person name="Zhou L."/>
            <person name="Ni X."/>
            <person name="Tian J."/>
            <person name="Zhou Y."/>
            <person name="Sheng Y."/>
            <person name="Liu T."/>
            <person name="Pan Y."/>
            <person name="Xia L."/>
            <person name="Li J."/>
            <person name="Zhao F."/>
            <person name="Cao W."/>
        </authorList>
    </citation>
    <scope>NUCLEOTIDE SEQUENCE</scope>
    <source>
        <strain evidence="2">Rsan-2018</strain>
        <tissue evidence="2">Larvae</tissue>
    </source>
</reference>
<evidence type="ECO:0000313" key="2">
    <source>
        <dbReference type="EMBL" id="KAH7944233.1"/>
    </source>
</evidence>
<name>A0A9D4PKE2_RHISA</name>
<sequence length="84" mass="9344">MNSCDHKVEASFLNQAKRLEESGYPLERSDSSDDDWRSSTASSVGACTEAQALLHCMNHSKKTARRVVGACNTRTQRENSRRLG</sequence>
<feature type="region of interest" description="Disordered" evidence="1">
    <location>
        <begin position="22"/>
        <end position="41"/>
    </location>
</feature>
<evidence type="ECO:0000256" key="1">
    <source>
        <dbReference type="SAM" id="MobiDB-lite"/>
    </source>
</evidence>
<accession>A0A9D4PKE2</accession>
<comment type="caution">
    <text evidence="2">The sequence shown here is derived from an EMBL/GenBank/DDBJ whole genome shotgun (WGS) entry which is preliminary data.</text>
</comment>
<gene>
    <name evidence="2" type="ORF">HPB52_017570</name>
</gene>
<dbReference type="AlphaFoldDB" id="A0A9D4PKE2"/>